<dbReference type="Pfam" id="PF02397">
    <property type="entry name" value="Bac_transf"/>
    <property type="match status" value="1"/>
</dbReference>
<dbReference type="GO" id="GO:0016740">
    <property type="term" value="F:transferase activity"/>
    <property type="evidence" value="ECO:0007669"/>
    <property type="project" value="UniProtKB-KW"/>
</dbReference>
<comment type="similarity">
    <text evidence="1">Belongs to the bacterial sugar transferase family.</text>
</comment>
<evidence type="ECO:0000313" key="6">
    <source>
        <dbReference type="Proteomes" id="UP000597613"/>
    </source>
</evidence>
<accession>A0ABR7ALG6</accession>
<evidence type="ECO:0000313" key="5">
    <source>
        <dbReference type="EMBL" id="MBC3941293.1"/>
    </source>
</evidence>
<dbReference type="InterPro" id="IPR003362">
    <property type="entry name" value="Bact_transf"/>
</dbReference>
<comment type="caution">
    <text evidence="5">The sequence shown here is derived from an EMBL/GenBank/DDBJ whole genome shotgun (WGS) entry which is preliminary data.</text>
</comment>
<evidence type="ECO:0000256" key="2">
    <source>
        <dbReference type="ARBA" id="ARBA00023169"/>
    </source>
</evidence>
<keyword evidence="2" id="KW-0270">Exopolysaccharide synthesis</keyword>
<gene>
    <name evidence="5" type="ORF">H8S47_06275</name>
</gene>
<feature type="transmembrane region" description="Helical" evidence="3">
    <location>
        <begin position="246"/>
        <end position="267"/>
    </location>
</feature>
<keyword evidence="5" id="KW-0808">Transferase</keyword>
<evidence type="ECO:0000256" key="1">
    <source>
        <dbReference type="ARBA" id="ARBA00006464"/>
    </source>
</evidence>
<keyword evidence="3" id="KW-0812">Transmembrane</keyword>
<dbReference type="Proteomes" id="UP000597613">
    <property type="component" value="Unassembled WGS sequence"/>
</dbReference>
<evidence type="ECO:0000259" key="4">
    <source>
        <dbReference type="Pfam" id="PF02397"/>
    </source>
</evidence>
<feature type="transmembrane region" description="Helical" evidence="3">
    <location>
        <begin position="58"/>
        <end position="75"/>
    </location>
</feature>
<protein>
    <submittedName>
        <fullName evidence="5">Sugar transferase</fullName>
    </submittedName>
</protein>
<feature type="transmembrane region" description="Helical" evidence="3">
    <location>
        <begin position="116"/>
        <end position="134"/>
    </location>
</feature>
<feature type="domain" description="Bacterial sugar transferase" evidence="4">
    <location>
        <begin position="241"/>
        <end position="429"/>
    </location>
</feature>
<feature type="transmembrane region" description="Helical" evidence="3">
    <location>
        <begin position="28"/>
        <end position="46"/>
    </location>
</feature>
<keyword evidence="6" id="KW-1185">Reference proteome</keyword>
<keyword evidence="3" id="KW-1133">Transmembrane helix</keyword>
<reference evidence="5 6" key="1">
    <citation type="submission" date="2020-08" db="EMBL/GenBank/DDBJ databases">
        <title>Putative novel bacterial strains isolated from necrotic wheat leaf tissues caused by Xanthomonas translucens.</title>
        <authorList>
            <person name="Tambong J.T."/>
        </authorList>
    </citation>
    <scope>NUCLEOTIDE SEQUENCE [LARGE SCALE GENOMIC DNA]</scope>
    <source>
        <strain evidence="6">DOAB 1063</strain>
    </source>
</reference>
<dbReference type="EMBL" id="JACONT010000009">
    <property type="protein sequence ID" value="MBC3941293.1"/>
    <property type="molecule type" value="Genomic_DNA"/>
</dbReference>
<name>A0ABR7ALG6_9SPHN</name>
<dbReference type="PANTHER" id="PTHR30576:SF0">
    <property type="entry name" value="UNDECAPRENYL-PHOSPHATE N-ACETYLGALACTOSAMINYL 1-PHOSPHATE TRANSFERASE-RELATED"/>
    <property type="match status" value="1"/>
</dbReference>
<proteinExistence type="inferred from homology"/>
<organism evidence="5 6">
    <name type="scientific">Sphingomonas albertensis</name>
    <dbReference type="NCBI Taxonomy" id="2762591"/>
    <lineage>
        <taxon>Bacteria</taxon>
        <taxon>Pseudomonadati</taxon>
        <taxon>Pseudomonadota</taxon>
        <taxon>Alphaproteobacteria</taxon>
        <taxon>Sphingomonadales</taxon>
        <taxon>Sphingomonadaceae</taxon>
        <taxon>Sphingomonas</taxon>
    </lineage>
</organism>
<sequence length="435" mass="48132">MGWLVLLHGVHGRSTRANHTSVRLLKPLLMVATASYFVPLVSPLLASDTLSLDLPSTVNTQLTSLIAAIVALLVFRRVTIYPGARAFGFILPAFSTTFGVAAAALLVSRISYSGSMLLAGYLASVGVTFLLGYFNQHAEPTRMYYVPAGKTGIVNDAPDVDWVRMIEPVVPDDPHAAIVVDLRSSHSPEWERMLAQAALAGIPVYHTKQLRESLTGRVQIEHLSENSFGSLLPALGYRGVKRTIDIVASIVLLPILILPLIVVALLVRASSPGPILFRQRRMGYRGIPFDMIKFRTMVEQATTIDDAAARHSAMTRDGDDRVTDIGRFLRRSRIDELPQIINILRGEMSWIGPRPEAVTLSTWYESELPFYAYRHIVRPGITGWAQVNQGHVAGLDDVHVKLHYDFYYIKFFSSWLDLLIALRTVGIMVTGFGAK</sequence>
<keyword evidence="3" id="KW-0472">Membrane</keyword>
<feature type="transmembrane region" description="Helical" evidence="3">
    <location>
        <begin position="87"/>
        <end position="110"/>
    </location>
</feature>
<evidence type="ECO:0000256" key="3">
    <source>
        <dbReference type="SAM" id="Phobius"/>
    </source>
</evidence>
<dbReference type="PANTHER" id="PTHR30576">
    <property type="entry name" value="COLANIC BIOSYNTHESIS UDP-GLUCOSE LIPID CARRIER TRANSFERASE"/>
    <property type="match status" value="1"/>
</dbReference>